<dbReference type="SUPFAM" id="SSF47459">
    <property type="entry name" value="HLH, helix-loop-helix DNA-binding domain"/>
    <property type="match status" value="1"/>
</dbReference>
<dbReference type="GO" id="GO:0046983">
    <property type="term" value="F:protein dimerization activity"/>
    <property type="evidence" value="ECO:0007669"/>
    <property type="project" value="InterPro"/>
</dbReference>
<feature type="region of interest" description="Disordered" evidence="2">
    <location>
        <begin position="220"/>
        <end position="243"/>
    </location>
</feature>
<dbReference type="GO" id="GO:0032502">
    <property type="term" value="P:developmental process"/>
    <property type="evidence" value="ECO:0007669"/>
    <property type="project" value="TreeGrafter"/>
</dbReference>
<reference evidence="3 4" key="1">
    <citation type="submission" date="2018-11" db="EMBL/GenBank/DDBJ databases">
        <authorList>
            <consortium name="Pathogen Informatics"/>
        </authorList>
    </citation>
    <scope>NUCLEOTIDE SEQUENCE [LARGE SCALE GENOMIC DNA]</scope>
    <source>
        <strain evidence="3 4">Zambia</strain>
    </source>
</reference>
<dbReference type="PROSITE" id="PS50888">
    <property type="entry name" value="BHLH"/>
    <property type="match status" value="1"/>
</dbReference>
<dbReference type="PANTHER" id="PTHR23349:SF108">
    <property type="entry name" value="BHLH DOMAIN-CONTAINING PROTEIN"/>
    <property type="match status" value="1"/>
</dbReference>
<organism evidence="3 4">
    <name type="scientific">Schistosoma margrebowiei</name>
    <dbReference type="NCBI Taxonomy" id="48269"/>
    <lineage>
        <taxon>Eukaryota</taxon>
        <taxon>Metazoa</taxon>
        <taxon>Spiralia</taxon>
        <taxon>Lophotrochozoa</taxon>
        <taxon>Platyhelminthes</taxon>
        <taxon>Trematoda</taxon>
        <taxon>Digenea</taxon>
        <taxon>Strigeidida</taxon>
        <taxon>Schistosomatoidea</taxon>
        <taxon>Schistosomatidae</taxon>
        <taxon>Schistosoma</taxon>
    </lineage>
</organism>
<dbReference type="Pfam" id="PF00010">
    <property type="entry name" value="HLH"/>
    <property type="match status" value="1"/>
</dbReference>
<proteinExistence type="predicted"/>
<dbReference type="EMBL" id="UZAI01003174">
    <property type="protein sequence ID" value="VDO77755.1"/>
    <property type="molecule type" value="Genomic_DNA"/>
</dbReference>
<feature type="compositionally biased region" description="Low complexity" evidence="2">
    <location>
        <begin position="228"/>
        <end position="243"/>
    </location>
</feature>
<keyword evidence="1" id="KW-0238">DNA-binding</keyword>
<evidence type="ECO:0000256" key="2">
    <source>
        <dbReference type="SAM" id="MobiDB-lite"/>
    </source>
</evidence>
<dbReference type="STRING" id="48269.A0A183LV93"/>
<evidence type="ECO:0000256" key="1">
    <source>
        <dbReference type="ARBA" id="ARBA00023125"/>
    </source>
</evidence>
<accession>A0A183LV93</accession>
<sequence length="309" mass="35737">MDSRIQNKTYDRVMVPTRMNSLREMNPSEIHRINQFQPNNNSFLYHEILNSNTSPALITGMSKPTLENNVLDSVNSSKTLYDNSLNYKPMLNQCLEHSANLLPYIYTNTSNGNMIYHRNTHQEVLLSPSIHHTNQSDLVDSSFSSLSPPLASKRFRNNLTRSTPNWTCLCSNQMNEINEYRKTPMQFNVMKNFNSECDDPMQTKIDSKRIHRTHDHHIRSNDNNLMNLSLSSSSSSTSSPSSTSFECARSFIRLRNARERERVRCVNAGYESLRRHLPLTILPDRRLAKVEILRGAINYINKLKELLEK</sequence>
<protein>
    <submittedName>
        <fullName evidence="3">Uncharacterized protein</fullName>
    </submittedName>
</protein>
<dbReference type="GO" id="GO:0000981">
    <property type="term" value="F:DNA-binding transcription factor activity, RNA polymerase II-specific"/>
    <property type="evidence" value="ECO:0007669"/>
    <property type="project" value="TreeGrafter"/>
</dbReference>
<evidence type="ECO:0000313" key="3">
    <source>
        <dbReference type="EMBL" id="VDO77755.1"/>
    </source>
</evidence>
<dbReference type="SMART" id="SM00353">
    <property type="entry name" value="HLH"/>
    <property type="match status" value="1"/>
</dbReference>
<dbReference type="Proteomes" id="UP000277204">
    <property type="component" value="Unassembled WGS sequence"/>
</dbReference>
<dbReference type="PANTHER" id="PTHR23349">
    <property type="entry name" value="BASIC HELIX-LOOP-HELIX TRANSCRIPTION FACTOR, TWIST"/>
    <property type="match status" value="1"/>
</dbReference>
<dbReference type="AlphaFoldDB" id="A0A183LV93"/>
<dbReference type="InterPro" id="IPR036638">
    <property type="entry name" value="HLH_DNA-bd_sf"/>
</dbReference>
<dbReference type="GO" id="GO:0000977">
    <property type="term" value="F:RNA polymerase II transcription regulatory region sequence-specific DNA binding"/>
    <property type="evidence" value="ECO:0007669"/>
    <property type="project" value="TreeGrafter"/>
</dbReference>
<dbReference type="InterPro" id="IPR050283">
    <property type="entry name" value="E-box_TF_Regulators"/>
</dbReference>
<dbReference type="InterPro" id="IPR011598">
    <property type="entry name" value="bHLH_dom"/>
</dbReference>
<name>A0A183LV93_9TREM</name>
<dbReference type="CDD" id="cd19724">
    <property type="entry name" value="bHLH_TS_ASCL3_like"/>
    <property type="match status" value="1"/>
</dbReference>
<dbReference type="Gene3D" id="4.10.280.10">
    <property type="entry name" value="Helix-loop-helix DNA-binding domain"/>
    <property type="match status" value="1"/>
</dbReference>
<evidence type="ECO:0000313" key="4">
    <source>
        <dbReference type="Proteomes" id="UP000277204"/>
    </source>
</evidence>
<gene>
    <name evidence="3" type="ORF">SMRZ_LOCUS7718</name>
</gene>
<keyword evidence="4" id="KW-1185">Reference proteome</keyword>